<dbReference type="RefSeq" id="WP_058452911.1">
    <property type="nucleotide sequence ID" value="NZ_CAAAIB010000005.1"/>
</dbReference>
<accession>A0A0W0VYF2</accession>
<protein>
    <submittedName>
        <fullName evidence="2">Uncharacterized protein</fullName>
    </submittedName>
</protein>
<feature type="region of interest" description="Disordered" evidence="1">
    <location>
        <begin position="50"/>
        <end position="70"/>
    </location>
</feature>
<dbReference type="EMBL" id="LNYL01000045">
    <property type="protein sequence ID" value="KTD25189.1"/>
    <property type="molecule type" value="Genomic_DNA"/>
</dbReference>
<name>A0A0W0VYF2_9GAMM</name>
<comment type="caution">
    <text evidence="2">The sequence shown here is derived from an EMBL/GenBank/DDBJ whole genome shotgun (WGS) entry which is preliminary data.</text>
</comment>
<dbReference type="AlphaFoldDB" id="A0A0W0VYF2"/>
<dbReference type="STRING" id="466.Lmac_2167"/>
<keyword evidence="3" id="KW-1185">Reference proteome</keyword>
<proteinExistence type="predicted"/>
<dbReference type="Proteomes" id="UP000054908">
    <property type="component" value="Unassembled WGS sequence"/>
</dbReference>
<evidence type="ECO:0000256" key="1">
    <source>
        <dbReference type="SAM" id="MobiDB-lite"/>
    </source>
</evidence>
<sequence>MLRGFRLLLKETTIQTTLVVASNGVALGAYSATSALVGFFKKRPNEFSRPQTLLDTPEKEGSKLIESPSF</sequence>
<organism evidence="2 3">
    <name type="scientific">Legionella maceachernii</name>
    <dbReference type="NCBI Taxonomy" id="466"/>
    <lineage>
        <taxon>Bacteria</taxon>
        <taxon>Pseudomonadati</taxon>
        <taxon>Pseudomonadota</taxon>
        <taxon>Gammaproteobacteria</taxon>
        <taxon>Legionellales</taxon>
        <taxon>Legionellaceae</taxon>
        <taxon>Legionella</taxon>
    </lineage>
</organism>
<reference evidence="2 3" key="1">
    <citation type="submission" date="2015-11" db="EMBL/GenBank/DDBJ databases">
        <title>Genomic analysis of 38 Legionella species identifies large and diverse effector repertoires.</title>
        <authorList>
            <person name="Burstein D."/>
            <person name="Amaro F."/>
            <person name="Zusman T."/>
            <person name="Lifshitz Z."/>
            <person name="Cohen O."/>
            <person name="Gilbert J.A."/>
            <person name="Pupko T."/>
            <person name="Shuman H.A."/>
            <person name="Segal G."/>
        </authorList>
    </citation>
    <scope>NUCLEOTIDE SEQUENCE [LARGE SCALE GENOMIC DNA]</scope>
    <source>
        <strain evidence="2 3">PX-1-G2-E2</strain>
    </source>
</reference>
<gene>
    <name evidence="2" type="ORF">Lmac_2167</name>
</gene>
<dbReference type="PATRIC" id="fig|466.6.peg.2303"/>
<evidence type="ECO:0000313" key="2">
    <source>
        <dbReference type="EMBL" id="KTD25189.1"/>
    </source>
</evidence>
<evidence type="ECO:0000313" key="3">
    <source>
        <dbReference type="Proteomes" id="UP000054908"/>
    </source>
</evidence>